<protein>
    <submittedName>
        <fullName evidence="2">Uncharacterized protein</fullName>
    </submittedName>
</protein>
<dbReference type="EMBL" id="BJUA01000008">
    <property type="protein sequence ID" value="GEK18193.1"/>
    <property type="molecule type" value="Genomic_DNA"/>
</dbReference>
<dbReference type="AlphaFoldDB" id="A0A510UU40"/>
<dbReference type="Proteomes" id="UP000321386">
    <property type="component" value="Unassembled WGS sequence"/>
</dbReference>
<feature type="compositionally biased region" description="Basic and acidic residues" evidence="1">
    <location>
        <begin position="16"/>
        <end position="26"/>
    </location>
</feature>
<sequence>MRPRVLRRCRSPVVHRSGDVPDRARPDPVSVTPRTDPAGGRMRVEIDSETVARSVRTLDRTVDRLDEIVARTRALAADQSAATWSTLPAAERFAATYGEGIDALADRLAAARTAAADARSALTGSVRALVGLDETIFAELQRLAAGTSGSSVRDTRPVLRVYPGAATASVGGLS</sequence>
<name>A0A510UU40_9CELL</name>
<feature type="compositionally biased region" description="Basic residues" evidence="1">
    <location>
        <begin position="1"/>
        <end position="10"/>
    </location>
</feature>
<evidence type="ECO:0000313" key="3">
    <source>
        <dbReference type="Proteomes" id="UP000321386"/>
    </source>
</evidence>
<accession>A0A510UU40</accession>
<keyword evidence="3" id="KW-1185">Reference proteome</keyword>
<evidence type="ECO:0000256" key="1">
    <source>
        <dbReference type="SAM" id="MobiDB-lite"/>
    </source>
</evidence>
<evidence type="ECO:0000313" key="2">
    <source>
        <dbReference type="EMBL" id="GEK18193.1"/>
    </source>
</evidence>
<proteinExistence type="predicted"/>
<comment type="caution">
    <text evidence="2">The sequence shown here is derived from an EMBL/GenBank/DDBJ whole genome shotgun (WGS) entry which is preliminary data.</text>
</comment>
<gene>
    <name evidence="2" type="ORF">CPE01_19260</name>
</gene>
<reference evidence="2 3" key="1">
    <citation type="submission" date="2019-07" db="EMBL/GenBank/DDBJ databases">
        <title>Whole genome shotgun sequence of Cellulomonas persica NBRC 101101.</title>
        <authorList>
            <person name="Hosoyama A."/>
            <person name="Uohara A."/>
            <person name="Ohji S."/>
            <person name="Ichikawa N."/>
        </authorList>
    </citation>
    <scope>NUCLEOTIDE SEQUENCE [LARGE SCALE GENOMIC DNA]</scope>
    <source>
        <strain evidence="2 3">NBRC 101101</strain>
    </source>
</reference>
<feature type="region of interest" description="Disordered" evidence="1">
    <location>
        <begin position="1"/>
        <end position="39"/>
    </location>
</feature>
<organism evidence="2 3">
    <name type="scientific">Cellulomonas persica</name>
    <dbReference type="NCBI Taxonomy" id="76861"/>
    <lineage>
        <taxon>Bacteria</taxon>
        <taxon>Bacillati</taxon>
        <taxon>Actinomycetota</taxon>
        <taxon>Actinomycetes</taxon>
        <taxon>Micrococcales</taxon>
        <taxon>Cellulomonadaceae</taxon>
        <taxon>Cellulomonas</taxon>
    </lineage>
</organism>